<evidence type="ECO:0000313" key="7">
    <source>
        <dbReference type="Proteomes" id="UP000515158"/>
    </source>
</evidence>
<feature type="domain" description="Sas10 C-terminal" evidence="6">
    <location>
        <begin position="334"/>
        <end position="406"/>
    </location>
</feature>
<feature type="region of interest" description="Disordered" evidence="5">
    <location>
        <begin position="254"/>
        <end position="334"/>
    </location>
</feature>
<proteinExistence type="inferred from homology"/>
<dbReference type="GeneID" id="117653786"/>
<dbReference type="PANTHER" id="PTHR13237">
    <property type="entry name" value="SOMETHING ABOUT SILENCING PROTEIN 10-RELATED"/>
    <property type="match status" value="1"/>
</dbReference>
<dbReference type="InParanoid" id="A0A6P9ABS4"/>
<dbReference type="InterPro" id="IPR018972">
    <property type="entry name" value="Sas10_C_dom"/>
</dbReference>
<dbReference type="GO" id="GO:0032040">
    <property type="term" value="C:small-subunit processome"/>
    <property type="evidence" value="ECO:0007669"/>
    <property type="project" value="TreeGrafter"/>
</dbReference>
<organism evidence="8">
    <name type="scientific">Thrips palmi</name>
    <name type="common">Melon thrips</name>
    <dbReference type="NCBI Taxonomy" id="161013"/>
    <lineage>
        <taxon>Eukaryota</taxon>
        <taxon>Metazoa</taxon>
        <taxon>Ecdysozoa</taxon>
        <taxon>Arthropoda</taxon>
        <taxon>Hexapoda</taxon>
        <taxon>Insecta</taxon>
        <taxon>Pterygota</taxon>
        <taxon>Neoptera</taxon>
        <taxon>Paraneoptera</taxon>
        <taxon>Thysanoptera</taxon>
        <taxon>Terebrantia</taxon>
        <taxon>Thripoidea</taxon>
        <taxon>Thripidae</taxon>
        <taxon>Thrips</taxon>
    </lineage>
</organism>
<protein>
    <submittedName>
        <fullName evidence="8">Something about silencing protein 10</fullName>
    </submittedName>
</protein>
<feature type="compositionally biased region" description="Acidic residues" evidence="5">
    <location>
        <begin position="311"/>
        <end position="332"/>
    </location>
</feature>
<evidence type="ECO:0000313" key="8">
    <source>
        <dbReference type="RefSeq" id="XP_034255568.1"/>
    </source>
</evidence>
<evidence type="ECO:0000256" key="5">
    <source>
        <dbReference type="SAM" id="MobiDB-lite"/>
    </source>
</evidence>
<dbReference type="KEGG" id="tpal:117653786"/>
<keyword evidence="4" id="KW-0539">Nucleus</keyword>
<dbReference type="PANTHER" id="PTHR13237:SF8">
    <property type="entry name" value="SOMETHING ABOUT SILENCING PROTEIN 10"/>
    <property type="match status" value="1"/>
</dbReference>
<dbReference type="AlphaFoldDB" id="A0A6P9ABS4"/>
<evidence type="ECO:0000256" key="2">
    <source>
        <dbReference type="ARBA" id="ARBA00010979"/>
    </source>
</evidence>
<dbReference type="OrthoDB" id="1924577at2759"/>
<dbReference type="CTD" id="31447"/>
<evidence type="ECO:0000256" key="1">
    <source>
        <dbReference type="ARBA" id="ARBA00004123"/>
    </source>
</evidence>
<dbReference type="RefSeq" id="XP_034255568.1">
    <property type="nucleotide sequence ID" value="XM_034399677.1"/>
</dbReference>
<evidence type="ECO:0000256" key="4">
    <source>
        <dbReference type="ARBA" id="ARBA00023242"/>
    </source>
</evidence>
<feature type="compositionally biased region" description="Basic and acidic residues" evidence="5">
    <location>
        <begin position="279"/>
        <end position="292"/>
    </location>
</feature>
<evidence type="ECO:0000259" key="6">
    <source>
        <dbReference type="Pfam" id="PF09368"/>
    </source>
</evidence>
<sequence length="407" mass="46414">MDSDIEGKDDDFNLPDQRAWGKTRKNYYNTDYVDQDYGGFDGEDAEVAELEEQEAREIQKRLAAELDDNDFSLDVFTKTKEEEQPTNKTAEEIIKTDLSQLSSRQKLALLEKEAPELVGIIEEFRGIMEELQSRLQPALALAQNKQVPSPQLGQYIRTKYHLVNNYAMNMGFYLLLRARRLPVAAHPVVKRLLQYRQLLQQLEPLEEVTSSQLDDLLNAAKSGSLPEVREIGLDTKKKKQLRLLSLSKIPDVDDKGLDSSKLEDTPSPDSKSSKAIRSLKKESKKIEDKMPWENDFESGGDVPWATGSGSDGEDGNENMEGETEELDVSQEDADGKRAITWQMASNKGLIHRRKKIDRNPRLKNRMKYRKAQIRIKGQIRQPRTEVQRYGGEMTGIKKTVSKSIKLK</sequence>
<feature type="compositionally biased region" description="Basic and acidic residues" evidence="5">
    <location>
        <begin position="254"/>
        <end position="264"/>
    </location>
</feature>
<evidence type="ECO:0000256" key="3">
    <source>
        <dbReference type="ARBA" id="ARBA00022553"/>
    </source>
</evidence>
<dbReference type="FunCoup" id="A0A6P9ABS4">
    <property type="interactions" value="1580"/>
</dbReference>
<dbReference type="GO" id="GO:0000462">
    <property type="term" value="P:maturation of SSU-rRNA from tricistronic rRNA transcript (SSU-rRNA, 5.8S rRNA, LSU-rRNA)"/>
    <property type="evidence" value="ECO:0007669"/>
    <property type="project" value="TreeGrafter"/>
</dbReference>
<comment type="similarity">
    <text evidence="2">Belongs to the SAS10 family.</text>
</comment>
<reference evidence="8" key="1">
    <citation type="submission" date="2025-08" db="UniProtKB">
        <authorList>
            <consortium name="RefSeq"/>
        </authorList>
    </citation>
    <scope>IDENTIFICATION</scope>
    <source>
        <tissue evidence="8">Total insect</tissue>
    </source>
</reference>
<gene>
    <name evidence="8" type="primary">LOC117653786</name>
</gene>
<dbReference type="Pfam" id="PF04000">
    <property type="entry name" value="Sas10_Utp3"/>
    <property type="match status" value="1"/>
</dbReference>
<dbReference type="Pfam" id="PF09368">
    <property type="entry name" value="Sas10"/>
    <property type="match status" value="1"/>
</dbReference>
<name>A0A6P9ABS4_THRPL</name>
<accession>A0A6P9ABS4</accession>
<comment type="subcellular location">
    <subcellularLocation>
        <location evidence="1">Nucleus</location>
    </subcellularLocation>
</comment>
<keyword evidence="3" id="KW-0597">Phosphoprotein</keyword>
<keyword evidence="7" id="KW-1185">Reference proteome</keyword>
<dbReference type="InterPro" id="IPR007146">
    <property type="entry name" value="Sas10/Utp3/C1D"/>
</dbReference>
<dbReference type="Proteomes" id="UP000515158">
    <property type="component" value="Unplaced"/>
</dbReference>